<comment type="subcellular location">
    <subcellularLocation>
        <location evidence="1">Secreted</location>
    </subcellularLocation>
</comment>
<dbReference type="PANTHER" id="PTHR12338:SF8">
    <property type="entry name" value="HEME_HEMOPEXIN-BINDING PROTEIN"/>
    <property type="match status" value="1"/>
</dbReference>
<evidence type="ECO:0000256" key="3">
    <source>
        <dbReference type="ARBA" id="ARBA00022729"/>
    </source>
</evidence>
<evidence type="ECO:0000259" key="6">
    <source>
        <dbReference type="SMART" id="SM00912"/>
    </source>
</evidence>
<evidence type="ECO:0000313" key="7">
    <source>
        <dbReference type="EMBL" id="MET4570464.1"/>
    </source>
</evidence>
<proteinExistence type="predicted"/>
<dbReference type="Gene3D" id="2.160.20.10">
    <property type="entry name" value="Single-stranded right-handed beta-helix, Pectin lyase-like"/>
    <property type="match status" value="1"/>
</dbReference>
<dbReference type="InterPro" id="IPR041248">
    <property type="entry name" value="YDG"/>
</dbReference>
<dbReference type="Pfam" id="PF13018">
    <property type="entry name" value="ESPR"/>
    <property type="match status" value="1"/>
</dbReference>
<feature type="region of interest" description="Disordered" evidence="4">
    <location>
        <begin position="3163"/>
        <end position="3189"/>
    </location>
</feature>
<dbReference type="InterPro" id="IPR011493">
    <property type="entry name" value="GLUG"/>
</dbReference>
<feature type="domain" description="Filamentous haemagglutinin FhaB/tRNA nuclease CdiA-like TPS" evidence="6">
    <location>
        <begin position="91"/>
        <end position="203"/>
    </location>
</feature>
<dbReference type="InterPro" id="IPR011050">
    <property type="entry name" value="Pectin_lyase_fold/virulence"/>
</dbReference>
<accession>A0ABV2PZJ2</accession>
<dbReference type="Gene3D" id="2.160.20.110">
    <property type="match status" value="7"/>
</dbReference>
<dbReference type="InterPro" id="IPR008638">
    <property type="entry name" value="FhaB/CdiA-like_TPS"/>
</dbReference>
<keyword evidence="5" id="KW-0812">Transmembrane</keyword>
<evidence type="ECO:0000256" key="2">
    <source>
        <dbReference type="ARBA" id="ARBA00022525"/>
    </source>
</evidence>
<evidence type="ECO:0000256" key="5">
    <source>
        <dbReference type="SAM" id="Phobius"/>
    </source>
</evidence>
<organism evidence="7 8">
    <name type="scientific">Rhodanobacter soli</name>
    <dbReference type="NCBI Taxonomy" id="590609"/>
    <lineage>
        <taxon>Bacteria</taxon>
        <taxon>Pseudomonadati</taxon>
        <taxon>Pseudomonadota</taxon>
        <taxon>Gammaproteobacteria</taxon>
        <taxon>Lysobacterales</taxon>
        <taxon>Rhodanobacteraceae</taxon>
        <taxon>Rhodanobacter</taxon>
    </lineage>
</organism>
<dbReference type="InterPro" id="IPR012334">
    <property type="entry name" value="Pectin_lyas_fold"/>
</dbReference>
<dbReference type="Proteomes" id="UP001549251">
    <property type="component" value="Unassembled WGS sequence"/>
</dbReference>
<protein>
    <submittedName>
        <fullName evidence="7">Filamentous hemagglutinin family protein</fullName>
    </submittedName>
</protein>
<dbReference type="EMBL" id="JBEPSD010000003">
    <property type="protein sequence ID" value="MET4570464.1"/>
    <property type="molecule type" value="Genomic_DNA"/>
</dbReference>
<comment type="caution">
    <text evidence="7">The sequence shown here is derived from an EMBL/GenBank/DDBJ whole genome shotgun (WGS) entry which is preliminary data.</text>
</comment>
<dbReference type="Pfam" id="PF05860">
    <property type="entry name" value="TPS"/>
    <property type="match status" value="1"/>
</dbReference>
<dbReference type="Pfam" id="PF18676">
    <property type="entry name" value="MBG_2"/>
    <property type="match status" value="1"/>
</dbReference>
<dbReference type="RefSeq" id="WP_354551511.1">
    <property type="nucleotide sequence ID" value="NZ_JBEPSD010000003.1"/>
</dbReference>
<sequence>MNHIYRLVWSQVHRTWLVVSELARGRGKAGRTSTPSRARSVWWAALPLSLPMLALAAAPAGITAIDAARPAAAIVTARAALAPTVIAPVVSSAHPTGGQVTAGSGRIDYGDHLTTIQQNSQSLSLNWLSFNIGAQDTVNFLQPNAQAIAVNRIADPNGSVILGHLNANGQVFLINPNGVLFGKSAQVNVGGLVASTLDVSDSELGRGALHFAGAGRGSVTNRGTLTAAPGGYVALLGHSVSNQGAIHAPAGSVALAGGSAVTLSFDGNHLLDMQIDASTLNALAENRQLIVADGGQVLMSAGAKDSLLASVVNNTGTIQARTVENRAGKIVLLGGMAAGTTRVDGTLDASAPDGGNGGFIETSAAQVQVADATKITTLAAAGNAGTWLIDPTDFTIAVSGGDMTGATLSSQLGGGNVTIQSTDGSAGTQGNINVNDTVSWNANTLTLNALNNINVNAAMNASGTAGLALAYGQANPAAGNTSTYNVNAPINLADTGSFSTTLGNDGAAIDYTIITGLGDSSNLGAADLLMMGNSGYYVLGADIDASATAGWSGGFAPVLGFTGTFDGLGHTITGLTINRPGQSQVGLFGLTQAGSIVRNVGMVGGAITGNGLVGNLVGDNHATISHVYATGTVTDVSAPNSLGAAGGLVGSNSGTITDAYATGAVTSGGYAVGGLVGFNLGTITNAYATGATSSGTSGASGGGLVGVSAGTITHGYWDTDTASQAATAGVTGLTTQQLIASLPAGFDPAIWGNGDNQTTPYMLGWAGNQVFTRNDLPDATGARLYTVVLGLDHLQAMQANLGGRYVLGNAIDASDTSGLNGGTGFVPLGTDGAGNVLNGGDGFTGTFDGLGYAISGLSIDRTNRVGLFGYAGNGSILRNVRLLGGAMTGSDYVGGLVGQEVGGTITSSYATNVVTGNDFVGGLVGSSSGTITDAYATGAVTGKIHVGGLVGENDGGTIDNAYATNVVTGSSIVGGLVGSSSNGTITDAYATGAVTGNESFHGGYVGGLVGQGDGDTITNVHATGVVIGYDNYVGGLIGGNTGTITNAYATGSVTGSVGDVGGLIGNNAGTITNTHATGTVKGYGYVGGLIGNNTGAITNAHAIGAATGYGSYVGGLIGDNTGAITSAYATGAATAGYYYVGGLIGSNTGAVASVYATGAATGGTNPTSSFAGATDYVGGLIGSNAGMVNNAYATGAATAADDYVGGLMGSNDGVVTNVYATGAVTGKSHVGGLVGFNDGGTGGTVGNSYWDTTTTVQTEGCGGTSCGSGASGYTTTQMMQLASFASWGANIDAQGGTGSVWRIYEGHTAPLLRSFLTPHTASAQPDFDGSGAALANIASSNITVPTDAQILGSVFGGDTLTLAGLTAGGGYTATSNADLSGLYSTQQGYDLIGNASRIISTPGSAAGEVRLDNGASWSSGTLAIATAGNINIMGALSGDTLRLNSGGAITDTHALNVASFVLGGGNWQQLGATLPAFNATDFSLAGGSFVRALGGDGSSGNPWQLTDLYGLQGMGTRLSDSFTLSNNIDASATASWNGGAGFAPIGNSTTQFTGIFDGLGHTISGLTINRPTQNNVGLFGSVGGTVLRNIGLVGGSVSGADYVGGLVGQVSSGNISNAYATGTVSGNNYIGGLVGYFGGTGSLSQSYATGNVSGVVAGSSYIGGLVGYNGSTLKNVHATGNINLSYFGQYVGGLAGSNGSLYGYGLISNTYATGNISAGVGSGGGANYVGGLVGQNSSYIETSYATGNLATDPDGGSMWAGGLVGRNGESGKSGVIANAYATGNVDGGLLGMYLGGLVGQNYGLPRPGAISNAYSTGHVSGTLGDYSGGSVGENNGFTLQGVYWNTETSGQSSAGAYTAGAIGLTSAQMLQIGSFGGFNSIPFTCSGGCHAGISAIGGTGAVWRIYEGHTTPLLSVFLTPYTVNAQPDFDGSGAALANIASVTVPTDPKIFGSVTGGDTLTLAGLTAGGGYTASSNADLSGLYSTQQGYDLIGSASRTISTPGSAAGEVRLDNGASWNSGTLAIATAGNINIMGALSGDALRLNSGGAITDTHALNVASFVLGGGNWNQIGATLPTFSATDFTLAGGSFVRALGGDGSSATPYQLADVYGLQGVGTLLGDSFTLSNNIDASAATGWNAGAAFAPIGDSTTQFTGTFDGLGHTISDLTINRPTQDNVGLFGYTSTGSTISNVGLLSGSTTGRSEVGSLAGYNDGTINQAYATGAVSSSSYSGGLVGYNTGTINLAYATGAVNSSSYSGGLVGYNKGTISQAYATGTVSGAAGSGNSPLGGLVGANVLGAISQAYATGAVNGGTANRVGGLVGWNDRGMIDQAYATGAVNGGNYVGGLVGFGSGSISRTYATGAVSGVDYVGGLVGLGQTGSISQAYATGAVSGRNYLGGLVGSGGSSIIGSYWDMETTGQTYGCSCYGDVTGLTTAQMMDPARFTYWGIATAGGSTSAWRTYAGHTAPLLRAFMTPLALGSDNVSLVYNGSDQTSSNYTYGTLTPGFWLPSASVDASLILGSAGASLGARNVGNHALDLSPYSGQMGYDIDYTAGTLTITPATLTLSAAGDSKAYDGTTDSAGMVTFGGLLAGDSLAGLTQSFASKNVLGTNASTLGVDAGYVLDDGNGGGNYIIATHTAAGTIAPYVVDLGGSRVYDGSAAVDAGDLVLGALVGNETLTLSGTGSMADKNVGNGKSFTLGTLTLSDGTGDAANYILAGGNDTVDISKRAIVVDATGADKVYDGTTADAVKLASTSLLVGDTVNFSGTGAFADKNVGVAKAVGVSGIAATGADANNYSYNTTANTAADITALGVTVDATGINRVYDGTTADAVALASAGVLSSDTVNFIGTGSFADKNVGTGKTVSVSGIAAGGSDANNYSYNTTAATTADITAKTITINATGVDKVYDGSTAATIAALGATGLVAGDVVTFDNASAAFDDKNAGTGKTVTVSGIGASGTDAGNYSFNTTANTTADISQLGITVAATGSNKVYDGTTADAVALASAGVLSGDTVNFTGTGSFADKNAGTGKTVTVNGITASGSDANNYGFNATATTTADVTPATLTYRADTAHFQTGQMPGGLSGAVAGLVGGDTLADATEGALTWQTPATAASPAGLYAIDGSGLSALNYLFEQAPENATALQVINGSASRVVTTIVAGLQQDETSPDDDANAPHAPDVRVVGGGVRLP</sequence>
<keyword evidence="8" id="KW-1185">Reference proteome</keyword>
<gene>
    <name evidence="7" type="ORF">ABIE04_002843</name>
</gene>
<dbReference type="Pfam" id="PF07581">
    <property type="entry name" value="Glug"/>
    <property type="match status" value="6"/>
</dbReference>
<dbReference type="PANTHER" id="PTHR12338">
    <property type="entry name" value="AUTOTRANSPORTER"/>
    <property type="match status" value="1"/>
</dbReference>
<reference evidence="7 8" key="1">
    <citation type="submission" date="2024-06" db="EMBL/GenBank/DDBJ databases">
        <title>Sorghum-associated microbial communities from plants grown in Nebraska, USA.</title>
        <authorList>
            <person name="Schachtman D."/>
        </authorList>
    </citation>
    <scope>NUCLEOTIDE SEQUENCE [LARGE SCALE GENOMIC DNA]</scope>
    <source>
        <strain evidence="7 8">1757</strain>
    </source>
</reference>
<evidence type="ECO:0000313" key="8">
    <source>
        <dbReference type="Proteomes" id="UP001549251"/>
    </source>
</evidence>
<keyword evidence="5" id="KW-0472">Membrane</keyword>
<evidence type="ECO:0000256" key="4">
    <source>
        <dbReference type="SAM" id="MobiDB-lite"/>
    </source>
</evidence>
<dbReference type="InterPro" id="IPR041286">
    <property type="entry name" value="MBG_2"/>
</dbReference>
<dbReference type="SMART" id="SM00912">
    <property type="entry name" value="Haemagg_act"/>
    <property type="match status" value="1"/>
</dbReference>
<dbReference type="InterPro" id="IPR050909">
    <property type="entry name" value="Bact_Autotransporter_VF"/>
</dbReference>
<name>A0ABV2PZJ2_9GAMM</name>
<keyword evidence="3" id="KW-0732">Signal</keyword>
<keyword evidence="5" id="KW-1133">Transmembrane helix</keyword>
<feature type="transmembrane region" description="Helical" evidence="5">
    <location>
        <begin position="41"/>
        <end position="62"/>
    </location>
</feature>
<evidence type="ECO:0000256" key="1">
    <source>
        <dbReference type="ARBA" id="ARBA00004613"/>
    </source>
</evidence>
<keyword evidence="2" id="KW-0964">Secreted</keyword>
<dbReference type="Pfam" id="PF18657">
    <property type="entry name" value="YDG"/>
    <property type="match status" value="6"/>
</dbReference>
<dbReference type="NCBIfam" id="TIGR01901">
    <property type="entry name" value="adhes_NPXG"/>
    <property type="match status" value="1"/>
</dbReference>
<dbReference type="SUPFAM" id="SSF51126">
    <property type="entry name" value="Pectin lyase-like"/>
    <property type="match status" value="1"/>
</dbReference>
<dbReference type="InterPro" id="IPR024973">
    <property type="entry name" value="ESPR"/>
</dbReference>